<dbReference type="GO" id="GO:0110001">
    <property type="term" value="C:toxin-antitoxin complex"/>
    <property type="evidence" value="ECO:0007669"/>
    <property type="project" value="InterPro"/>
</dbReference>
<dbReference type="RefSeq" id="WP_163466252.1">
    <property type="nucleotide sequence ID" value="NZ_JAAAMG010000039.1"/>
</dbReference>
<reference evidence="6 7" key="1">
    <citation type="submission" date="2020-01" db="EMBL/GenBank/DDBJ databases">
        <title>Jiella pacifica sp. nov.</title>
        <authorList>
            <person name="Xue Z."/>
            <person name="Zhu S."/>
            <person name="Chen J."/>
            <person name="Yang J."/>
        </authorList>
    </citation>
    <scope>NUCLEOTIDE SEQUENCE [LARGE SCALE GENOMIC DNA]</scope>
    <source>
        <strain evidence="6 7">40Bstr34</strain>
    </source>
</reference>
<proteinExistence type="predicted"/>
<evidence type="ECO:0000313" key="6">
    <source>
        <dbReference type="EMBL" id="NDW07797.1"/>
    </source>
</evidence>
<keyword evidence="1" id="KW-0597">Phosphoprotein</keyword>
<dbReference type="GO" id="GO:0000166">
    <property type="term" value="F:nucleotide binding"/>
    <property type="evidence" value="ECO:0007669"/>
    <property type="project" value="UniProtKB-KW"/>
</dbReference>
<evidence type="ECO:0000256" key="2">
    <source>
        <dbReference type="ARBA" id="ARBA00022649"/>
    </source>
</evidence>
<dbReference type="AlphaFoldDB" id="A0A6N9T8N9"/>
<comment type="caution">
    <text evidence="6">The sequence shown here is derived from an EMBL/GenBank/DDBJ whole genome shotgun (WGS) entry which is preliminary data.</text>
</comment>
<evidence type="ECO:0000313" key="7">
    <source>
        <dbReference type="Proteomes" id="UP000469011"/>
    </source>
</evidence>
<dbReference type="EMBL" id="JAAAMG010000039">
    <property type="protein sequence ID" value="NDW07797.1"/>
    <property type="molecule type" value="Genomic_DNA"/>
</dbReference>
<name>A0A6N9T8N9_9HYPH</name>
<keyword evidence="4" id="KW-0547">Nucleotide-binding</keyword>
<sequence length="116" mass="13292">MDSAKNPRIRLQHMLDEIEGVTSFTADLSAPEILASYPHLRVVERAIQIISEAAKELPEEVRSLEPDIPWRNIIGIGNFLRHEYYRVDPHVLDGVLRNELPRLKQAIIRLMQSLAS</sequence>
<protein>
    <submittedName>
        <fullName evidence="6">DUF86 domain-containing protein</fullName>
    </submittedName>
</protein>
<dbReference type="PANTHER" id="PTHR34139:SF1">
    <property type="entry name" value="RNASE MJ1380-RELATED"/>
    <property type="match status" value="1"/>
</dbReference>
<evidence type="ECO:0000256" key="3">
    <source>
        <dbReference type="ARBA" id="ARBA00022722"/>
    </source>
</evidence>
<dbReference type="Proteomes" id="UP000469011">
    <property type="component" value="Unassembled WGS sequence"/>
</dbReference>
<dbReference type="InterPro" id="IPR051813">
    <property type="entry name" value="HepT_RNase_toxin"/>
</dbReference>
<evidence type="ECO:0000256" key="4">
    <source>
        <dbReference type="ARBA" id="ARBA00022741"/>
    </source>
</evidence>
<accession>A0A6N9T8N9</accession>
<gene>
    <name evidence="6" type="ORF">GTK09_25660</name>
</gene>
<keyword evidence="3" id="KW-0540">Nuclease</keyword>
<keyword evidence="7" id="KW-1185">Reference proteome</keyword>
<dbReference type="GO" id="GO:0004540">
    <property type="term" value="F:RNA nuclease activity"/>
    <property type="evidence" value="ECO:0007669"/>
    <property type="project" value="InterPro"/>
</dbReference>
<evidence type="ECO:0000256" key="1">
    <source>
        <dbReference type="ARBA" id="ARBA00022553"/>
    </source>
</evidence>
<dbReference type="GO" id="GO:0016787">
    <property type="term" value="F:hydrolase activity"/>
    <property type="evidence" value="ECO:0007669"/>
    <property type="project" value="UniProtKB-KW"/>
</dbReference>
<keyword evidence="2" id="KW-1277">Toxin-antitoxin system</keyword>
<evidence type="ECO:0000256" key="5">
    <source>
        <dbReference type="ARBA" id="ARBA00022801"/>
    </source>
</evidence>
<dbReference type="Pfam" id="PF01934">
    <property type="entry name" value="HepT-like"/>
    <property type="match status" value="1"/>
</dbReference>
<dbReference type="InterPro" id="IPR008201">
    <property type="entry name" value="HepT-like"/>
</dbReference>
<dbReference type="PANTHER" id="PTHR34139">
    <property type="entry name" value="UPF0331 PROTEIN MJ0127"/>
    <property type="match status" value="1"/>
</dbReference>
<organism evidence="6 7">
    <name type="scientific">Jiella pacifica</name>
    <dbReference type="NCBI Taxonomy" id="2696469"/>
    <lineage>
        <taxon>Bacteria</taxon>
        <taxon>Pseudomonadati</taxon>
        <taxon>Pseudomonadota</taxon>
        <taxon>Alphaproteobacteria</taxon>
        <taxon>Hyphomicrobiales</taxon>
        <taxon>Aurantimonadaceae</taxon>
        <taxon>Jiella</taxon>
    </lineage>
</organism>
<keyword evidence="5" id="KW-0378">Hydrolase</keyword>